<gene>
    <name evidence="1" type="ORF">OG327_17395</name>
</gene>
<name>A0AAU2JT58_9ACTN</name>
<evidence type="ECO:0000313" key="1">
    <source>
        <dbReference type="EMBL" id="WTU74941.1"/>
    </source>
</evidence>
<organism evidence="1">
    <name type="scientific">Streptomyces sp. NBC_00049</name>
    <dbReference type="NCBI Taxonomy" id="2903617"/>
    <lineage>
        <taxon>Bacteria</taxon>
        <taxon>Bacillati</taxon>
        <taxon>Actinomycetota</taxon>
        <taxon>Actinomycetes</taxon>
        <taxon>Kitasatosporales</taxon>
        <taxon>Streptomycetaceae</taxon>
        <taxon>Streptomyces</taxon>
    </lineage>
</organism>
<proteinExistence type="predicted"/>
<sequence length="161" mass="17712">MTWSDFVVNGEPFAPYYDRVPELTGVRLRSVHLDAWGSAVVLRLDLPRFPDRWDGGPGDTMQCQVAFSHVEDFVLDGWRPPVTVDVVLTGLPLHRLAVRAGAPGTEVSFTANASVLAGSLSVFTRGQDGGDGGPHRFTRPVHKRLYETVPPTYVNTFHGRV</sequence>
<protein>
    <recommendedName>
        <fullName evidence="2">Immunity protein 50 of polymorphic toxin system</fullName>
    </recommendedName>
</protein>
<accession>A0AAU2JT58</accession>
<reference evidence="1" key="1">
    <citation type="submission" date="2022-10" db="EMBL/GenBank/DDBJ databases">
        <title>The complete genomes of actinobacterial strains from the NBC collection.</title>
        <authorList>
            <person name="Joergensen T.S."/>
            <person name="Alvarez Arevalo M."/>
            <person name="Sterndorff E.B."/>
            <person name="Faurdal D."/>
            <person name="Vuksanovic O."/>
            <person name="Mourched A.-S."/>
            <person name="Charusanti P."/>
            <person name="Shaw S."/>
            <person name="Blin K."/>
            <person name="Weber T."/>
        </authorList>
    </citation>
    <scope>NUCLEOTIDE SEQUENCE</scope>
    <source>
        <strain evidence="1">NBC_00049</strain>
    </source>
</reference>
<dbReference type="AlphaFoldDB" id="A0AAU2JT58"/>
<dbReference type="EMBL" id="CP108264">
    <property type="protein sequence ID" value="WTU74941.1"/>
    <property type="molecule type" value="Genomic_DNA"/>
</dbReference>
<evidence type="ECO:0008006" key="2">
    <source>
        <dbReference type="Google" id="ProtNLM"/>
    </source>
</evidence>